<dbReference type="InterPro" id="IPR036291">
    <property type="entry name" value="NAD(P)-bd_dom_sf"/>
</dbReference>
<dbReference type="Proteomes" id="UP001501319">
    <property type="component" value="Unassembled WGS sequence"/>
</dbReference>
<organism evidence="2 3">
    <name type="scientific">Kribbella alba</name>
    <dbReference type="NCBI Taxonomy" id="190197"/>
    <lineage>
        <taxon>Bacteria</taxon>
        <taxon>Bacillati</taxon>
        <taxon>Actinomycetota</taxon>
        <taxon>Actinomycetes</taxon>
        <taxon>Propionibacteriales</taxon>
        <taxon>Kribbellaceae</taxon>
        <taxon>Kribbella</taxon>
    </lineage>
</organism>
<dbReference type="RefSeq" id="WP_344109320.1">
    <property type="nucleotide sequence ID" value="NZ_BAAANE010000003.1"/>
</dbReference>
<dbReference type="Pfam" id="PF01408">
    <property type="entry name" value="GFO_IDH_MocA"/>
    <property type="match status" value="1"/>
</dbReference>
<dbReference type="SUPFAM" id="SSF51735">
    <property type="entry name" value="NAD(P)-binding Rossmann-fold domains"/>
    <property type="match status" value="1"/>
</dbReference>
<reference evidence="2 3" key="1">
    <citation type="journal article" date="2019" name="Int. J. Syst. Evol. Microbiol.">
        <title>The Global Catalogue of Microorganisms (GCM) 10K type strain sequencing project: providing services to taxonomists for standard genome sequencing and annotation.</title>
        <authorList>
            <consortium name="The Broad Institute Genomics Platform"/>
            <consortium name="The Broad Institute Genome Sequencing Center for Infectious Disease"/>
            <person name="Wu L."/>
            <person name="Ma J."/>
        </authorList>
    </citation>
    <scope>NUCLEOTIDE SEQUENCE [LARGE SCALE GENOMIC DNA]</scope>
    <source>
        <strain evidence="2 3">JCM 14306</strain>
    </source>
</reference>
<gene>
    <name evidence="2" type="ORF">GCM10009744_10370</name>
</gene>
<keyword evidence="3" id="KW-1185">Reference proteome</keyword>
<proteinExistence type="predicted"/>
<name>A0ABN2F0F0_9ACTN</name>
<dbReference type="InterPro" id="IPR000683">
    <property type="entry name" value="Gfo/Idh/MocA-like_OxRdtase_N"/>
</dbReference>
<dbReference type="SUPFAM" id="SSF55347">
    <property type="entry name" value="Glyceraldehyde-3-phosphate dehydrogenase-like, C-terminal domain"/>
    <property type="match status" value="1"/>
</dbReference>
<dbReference type="Gene3D" id="3.30.360.10">
    <property type="entry name" value="Dihydrodipicolinate Reductase, domain 2"/>
    <property type="match status" value="1"/>
</dbReference>
<dbReference type="Gene3D" id="3.40.50.720">
    <property type="entry name" value="NAD(P)-binding Rossmann-like Domain"/>
    <property type="match status" value="1"/>
</dbReference>
<protein>
    <submittedName>
        <fullName evidence="2">Gfo/Idh/MocA family oxidoreductase</fullName>
    </submittedName>
</protein>
<accession>A0ABN2F0F0</accession>
<dbReference type="PANTHER" id="PTHR43249:SF1">
    <property type="entry name" value="D-GLUCOSIDE 3-DEHYDROGENASE"/>
    <property type="match status" value="1"/>
</dbReference>
<dbReference type="EMBL" id="BAAANE010000003">
    <property type="protein sequence ID" value="GAA1624729.1"/>
    <property type="molecule type" value="Genomic_DNA"/>
</dbReference>
<feature type="domain" description="Gfo/Idh/MocA-like oxidoreductase N-terminal" evidence="1">
    <location>
        <begin position="12"/>
        <end position="127"/>
    </location>
</feature>
<sequence length="382" mass="42059">MDAAASRSGNLTVALVGLEFGAEFVPIYQAHPDVAEVVISDLDGDLLRTIGDRFGVARRYSCLEEVLADESIDAVHLVTPVTDHAAHSLAVLEAGKHCACTIPMALTYEDLHKIIATRRAVDRVYMMMETAVYTRDFLYVQDRLRRGDFGRIAFARGAHLQDMHGWPSYWSGFPPLQHITHAISPVLALLGTWPTKVHCFGSGRLPQHLEETYGNPYPVETAIFQLEGSDVAVEVTRSMFEMARPYTEAFALYGDRLGFEWPQLEEEQPLLFEMAADGTSRGRPIKVTRLDPPDRADLLPAEIARFTRQGVLAEDEHLSVLQGGGHGGSHPHLVHEFVRSVVEGRTPVIDDLTAARWTAAGLAAHESAVRGGEAVDIPTFEG</sequence>
<evidence type="ECO:0000313" key="2">
    <source>
        <dbReference type="EMBL" id="GAA1624729.1"/>
    </source>
</evidence>
<comment type="caution">
    <text evidence="2">The sequence shown here is derived from an EMBL/GenBank/DDBJ whole genome shotgun (WGS) entry which is preliminary data.</text>
</comment>
<evidence type="ECO:0000313" key="3">
    <source>
        <dbReference type="Proteomes" id="UP001501319"/>
    </source>
</evidence>
<dbReference type="PANTHER" id="PTHR43249">
    <property type="entry name" value="UDP-N-ACETYL-2-AMINO-2-DEOXY-D-GLUCURONATE OXIDASE"/>
    <property type="match status" value="1"/>
</dbReference>
<dbReference type="InterPro" id="IPR052515">
    <property type="entry name" value="Gfo/Idh/MocA_Oxidoreductase"/>
</dbReference>
<evidence type="ECO:0000259" key="1">
    <source>
        <dbReference type="Pfam" id="PF01408"/>
    </source>
</evidence>